<dbReference type="PROSITE" id="PS00041">
    <property type="entry name" value="HTH_ARAC_FAMILY_1"/>
    <property type="match status" value="1"/>
</dbReference>
<dbReference type="Proteomes" id="UP000295632">
    <property type="component" value="Unassembled WGS sequence"/>
</dbReference>
<gene>
    <name evidence="5" type="ORF">EV213_105160</name>
</gene>
<dbReference type="SUPFAM" id="SSF55136">
    <property type="entry name" value="Probable bacterial effector-binding domain"/>
    <property type="match status" value="1"/>
</dbReference>
<dbReference type="InterPro" id="IPR009057">
    <property type="entry name" value="Homeodomain-like_sf"/>
</dbReference>
<dbReference type="SUPFAM" id="SSF46689">
    <property type="entry name" value="Homeodomain-like"/>
    <property type="match status" value="2"/>
</dbReference>
<accession>A0A4R6UCK2</accession>
<keyword evidence="3" id="KW-0804">Transcription</keyword>
<keyword evidence="2" id="KW-0238">DNA-binding</keyword>
<dbReference type="Pfam" id="PF12833">
    <property type="entry name" value="HTH_18"/>
    <property type="match status" value="1"/>
</dbReference>
<dbReference type="PRINTS" id="PR00032">
    <property type="entry name" value="HTHARAC"/>
</dbReference>
<dbReference type="GO" id="GO:0003700">
    <property type="term" value="F:DNA-binding transcription factor activity"/>
    <property type="evidence" value="ECO:0007669"/>
    <property type="project" value="InterPro"/>
</dbReference>
<dbReference type="PANTHER" id="PTHR47504">
    <property type="entry name" value="RIGHT ORIGIN-BINDING PROTEIN"/>
    <property type="match status" value="1"/>
</dbReference>
<dbReference type="SMART" id="SM00342">
    <property type="entry name" value="HTH_ARAC"/>
    <property type="match status" value="1"/>
</dbReference>
<evidence type="ECO:0000256" key="2">
    <source>
        <dbReference type="ARBA" id="ARBA00023125"/>
    </source>
</evidence>
<dbReference type="InterPro" id="IPR011256">
    <property type="entry name" value="Reg_factor_effector_dom_sf"/>
</dbReference>
<evidence type="ECO:0000313" key="6">
    <source>
        <dbReference type="Proteomes" id="UP000295632"/>
    </source>
</evidence>
<dbReference type="Gene3D" id="3.20.80.10">
    <property type="entry name" value="Regulatory factor, effector binding domain"/>
    <property type="match status" value="1"/>
</dbReference>
<dbReference type="InterPro" id="IPR018062">
    <property type="entry name" value="HTH_AraC-typ_CS"/>
</dbReference>
<comment type="caution">
    <text evidence="5">The sequence shown here is derived from an EMBL/GenBank/DDBJ whole genome shotgun (WGS) entry which is preliminary data.</text>
</comment>
<dbReference type="InterPro" id="IPR029441">
    <property type="entry name" value="Cass2"/>
</dbReference>
<protein>
    <submittedName>
        <fullName evidence="5">AraC family transcriptional regulator</fullName>
    </submittedName>
</protein>
<dbReference type="PANTHER" id="PTHR47504:SF5">
    <property type="entry name" value="RIGHT ORIGIN-BINDING PROTEIN"/>
    <property type="match status" value="1"/>
</dbReference>
<reference evidence="5 6" key="1">
    <citation type="submission" date="2019-03" db="EMBL/GenBank/DDBJ databases">
        <title>Genomic Encyclopedia of Type Strains, Phase IV (KMG-IV): sequencing the most valuable type-strain genomes for metagenomic binning, comparative biology and taxonomic classification.</title>
        <authorList>
            <person name="Goeker M."/>
        </authorList>
    </citation>
    <scope>NUCLEOTIDE SEQUENCE [LARGE SCALE GENOMIC DNA]</scope>
    <source>
        <strain evidence="5 6">DSM 28697</strain>
    </source>
</reference>
<evidence type="ECO:0000256" key="1">
    <source>
        <dbReference type="ARBA" id="ARBA00023015"/>
    </source>
</evidence>
<dbReference type="EMBL" id="SNYJ01000005">
    <property type="protein sequence ID" value="TDQ40814.1"/>
    <property type="molecule type" value="Genomic_DNA"/>
</dbReference>
<name>A0A4R6UCK2_9BACI</name>
<dbReference type="InterPro" id="IPR010499">
    <property type="entry name" value="AraC_E-bd"/>
</dbReference>
<dbReference type="PROSITE" id="PS01124">
    <property type="entry name" value="HTH_ARAC_FAMILY_2"/>
    <property type="match status" value="1"/>
</dbReference>
<dbReference type="OrthoDB" id="9801123at2"/>
<evidence type="ECO:0000313" key="5">
    <source>
        <dbReference type="EMBL" id="TDQ40814.1"/>
    </source>
</evidence>
<sequence>MTWVESLQQAIDYMEIHLRGKLDVTEVAKQANMSPFYFQRMFTLLTGMTMGEYHRGRRLTLAAQELCTTDTKIIDIAYAFGYDTPEAFAKAFRNQHGCTPTEARNGKGERQSYNRLVIQVTLKGVEQMKYRIEERNAFSVVGLKKEFSMDMVENQHQIPQFWNQVNGDGTTDRLVALNDGDIKGVLGVCVDLSDETSKRIDYWIAAASKQETHEEFSTLKMPAAKWAVFEVHGAMPHAIQEVWEKIYSEWFPSSGYKPVGGPDFEMYTDDDPYDPNCYSEIWISVK</sequence>
<dbReference type="RefSeq" id="WP_133580004.1">
    <property type="nucleotide sequence ID" value="NZ_SNYJ01000005.1"/>
</dbReference>
<dbReference type="InterPro" id="IPR018060">
    <property type="entry name" value="HTH_AraC"/>
</dbReference>
<dbReference type="Gene3D" id="1.10.10.60">
    <property type="entry name" value="Homeodomain-like"/>
    <property type="match status" value="2"/>
</dbReference>
<dbReference type="GO" id="GO:0043565">
    <property type="term" value="F:sequence-specific DNA binding"/>
    <property type="evidence" value="ECO:0007669"/>
    <property type="project" value="InterPro"/>
</dbReference>
<organism evidence="5 6">
    <name type="scientific">Aureibacillus halotolerans</name>
    <dbReference type="NCBI Taxonomy" id="1508390"/>
    <lineage>
        <taxon>Bacteria</taxon>
        <taxon>Bacillati</taxon>
        <taxon>Bacillota</taxon>
        <taxon>Bacilli</taxon>
        <taxon>Bacillales</taxon>
        <taxon>Bacillaceae</taxon>
        <taxon>Aureibacillus</taxon>
    </lineage>
</organism>
<evidence type="ECO:0000256" key="3">
    <source>
        <dbReference type="ARBA" id="ARBA00023163"/>
    </source>
</evidence>
<dbReference type="InterPro" id="IPR020449">
    <property type="entry name" value="Tscrpt_reg_AraC-type_HTH"/>
</dbReference>
<dbReference type="AlphaFoldDB" id="A0A4R6UCK2"/>
<evidence type="ECO:0000259" key="4">
    <source>
        <dbReference type="PROSITE" id="PS01124"/>
    </source>
</evidence>
<feature type="domain" description="HTH araC/xylS-type" evidence="4">
    <location>
        <begin position="8"/>
        <end position="106"/>
    </location>
</feature>
<keyword evidence="1" id="KW-0805">Transcription regulation</keyword>
<proteinExistence type="predicted"/>
<keyword evidence="6" id="KW-1185">Reference proteome</keyword>
<dbReference type="SMART" id="SM00871">
    <property type="entry name" value="AraC_E_bind"/>
    <property type="match status" value="1"/>
</dbReference>
<dbReference type="Pfam" id="PF14526">
    <property type="entry name" value="Cass2"/>
    <property type="match status" value="1"/>
</dbReference>
<dbReference type="InterPro" id="IPR050959">
    <property type="entry name" value="MarA-like"/>
</dbReference>